<reference evidence="10" key="1">
    <citation type="submission" date="2016-10" db="EMBL/GenBank/DDBJ databases">
        <authorList>
            <person name="Varghese N."/>
            <person name="Submissions S."/>
        </authorList>
    </citation>
    <scope>NUCLEOTIDE SEQUENCE [LARGE SCALE GENOMIC DNA]</scope>
    <source>
        <strain evidence="10">DSM 26348</strain>
    </source>
</reference>
<dbReference type="GO" id="GO:0006094">
    <property type="term" value="P:gluconeogenesis"/>
    <property type="evidence" value="ECO:0007669"/>
    <property type="project" value="UniProtKB-UniRule"/>
</dbReference>
<comment type="catalytic activity">
    <reaction evidence="7 8">
        <text>D-glyceraldehyde 3-phosphate = dihydroxyacetone phosphate</text>
        <dbReference type="Rhea" id="RHEA:18585"/>
        <dbReference type="ChEBI" id="CHEBI:57642"/>
        <dbReference type="ChEBI" id="CHEBI:59776"/>
        <dbReference type="EC" id="5.3.1.1"/>
    </reaction>
</comment>
<dbReference type="UniPathway" id="UPA00138"/>
<dbReference type="AlphaFoldDB" id="A0A1I3CF76"/>
<proteinExistence type="inferred from homology"/>
<protein>
    <recommendedName>
        <fullName evidence="7 8">Triosephosphate isomerase</fullName>
        <shortName evidence="7">TIM</shortName>
        <shortName evidence="7">TPI</shortName>
        <ecNumber evidence="7 8">5.3.1.1</ecNumber>
    </recommendedName>
    <alternativeName>
        <fullName evidence="7">Triose-phosphate isomerase</fullName>
    </alternativeName>
</protein>
<keyword evidence="3 7" id="KW-0312">Gluconeogenesis</keyword>
<feature type="active site" description="Proton acceptor" evidence="7">
    <location>
        <position position="168"/>
    </location>
</feature>
<keyword evidence="6 7" id="KW-0413">Isomerase</keyword>
<dbReference type="PANTHER" id="PTHR21139:SF42">
    <property type="entry name" value="TRIOSEPHOSPHATE ISOMERASE"/>
    <property type="match status" value="1"/>
</dbReference>
<comment type="function">
    <text evidence="7">Involved in the gluconeogenesis. Catalyzes stereospecifically the conversion of dihydroxyacetone phosphate (DHAP) to D-glyceraldehyde-3-phosphate (G3P).</text>
</comment>
<evidence type="ECO:0000256" key="8">
    <source>
        <dbReference type="RuleBase" id="RU363013"/>
    </source>
</evidence>
<dbReference type="Gene3D" id="3.20.20.70">
    <property type="entry name" value="Aldolase class I"/>
    <property type="match status" value="1"/>
</dbReference>
<comment type="pathway">
    <text evidence="7 8">Carbohydrate biosynthesis; gluconeogenesis.</text>
</comment>
<evidence type="ECO:0000313" key="10">
    <source>
        <dbReference type="Proteomes" id="UP000199518"/>
    </source>
</evidence>
<dbReference type="EC" id="5.3.1.1" evidence="7 8"/>
<evidence type="ECO:0000256" key="2">
    <source>
        <dbReference type="ARBA" id="ARBA00007422"/>
    </source>
</evidence>
<name>A0A1I3CF76_9PLAN</name>
<dbReference type="GO" id="GO:0046166">
    <property type="term" value="P:glyceraldehyde-3-phosphate biosynthetic process"/>
    <property type="evidence" value="ECO:0007669"/>
    <property type="project" value="TreeGrafter"/>
</dbReference>
<evidence type="ECO:0000256" key="7">
    <source>
        <dbReference type="HAMAP-Rule" id="MF_00147"/>
    </source>
</evidence>
<evidence type="ECO:0000256" key="3">
    <source>
        <dbReference type="ARBA" id="ARBA00022432"/>
    </source>
</evidence>
<dbReference type="PROSITE" id="PS00171">
    <property type="entry name" value="TIM_1"/>
    <property type="match status" value="1"/>
</dbReference>
<feature type="binding site" evidence="7">
    <location>
        <position position="214"/>
    </location>
    <ligand>
        <name>substrate</name>
    </ligand>
</feature>
<dbReference type="STRING" id="1576369.SAMN05421753_102240"/>
<comment type="subcellular location">
    <subcellularLocation>
        <location evidence="7 8">Cytoplasm</location>
    </subcellularLocation>
</comment>
<evidence type="ECO:0000256" key="6">
    <source>
        <dbReference type="ARBA" id="ARBA00023235"/>
    </source>
</evidence>
<dbReference type="GO" id="GO:0019563">
    <property type="term" value="P:glycerol catabolic process"/>
    <property type="evidence" value="ECO:0007669"/>
    <property type="project" value="TreeGrafter"/>
</dbReference>
<feature type="binding site" evidence="7">
    <location>
        <begin position="9"/>
        <end position="11"/>
    </location>
    <ligand>
        <name>substrate</name>
    </ligand>
</feature>
<sequence length="256" mass="27196">MRRYLIAGNWKMNTTRQDGVALAKSLVEGAAAATKKVDVLVCPPFPYLIPVLDAVKDSGIAVGAQNAYFEAPGAFTGEVALDMLVDLGCKSVILGHSERRHVLGETDAIINKKVIATRKKGLQAILCVGELLEERKAEKTEAVLDEQMAGGLKDVTAEMMADVVIAYEPVWAIGTGLTASPEQAESAHAHLRKWLETRYTPDVAKATRILYGGSVKANNAETLLSQANVDGALVGGASLKAADFLPIIEAGVKLSK</sequence>
<feature type="binding site" evidence="7">
    <location>
        <position position="174"/>
    </location>
    <ligand>
        <name>substrate</name>
    </ligand>
</feature>
<dbReference type="NCBIfam" id="TIGR00419">
    <property type="entry name" value="tim"/>
    <property type="match status" value="1"/>
</dbReference>
<keyword evidence="5 7" id="KW-0324">Glycolysis</keyword>
<dbReference type="GO" id="GO:0005829">
    <property type="term" value="C:cytosol"/>
    <property type="evidence" value="ECO:0007669"/>
    <property type="project" value="TreeGrafter"/>
</dbReference>
<evidence type="ECO:0000256" key="1">
    <source>
        <dbReference type="ARBA" id="ARBA00004680"/>
    </source>
</evidence>
<dbReference type="UniPathway" id="UPA00109">
    <property type="reaction ID" value="UER00189"/>
</dbReference>
<evidence type="ECO:0000256" key="4">
    <source>
        <dbReference type="ARBA" id="ARBA00022490"/>
    </source>
</evidence>
<keyword evidence="4 7" id="KW-0963">Cytoplasm</keyword>
<dbReference type="Proteomes" id="UP000199518">
    <property type="component" value="Unassembled WGS sequence"/>
</dbReference>
<dbReference type="GO" id="GO:0004807">
    <property type="term" value="F:triose-phosphate isomerase activity"/>
    <property type="evidence" value="ECO:0007669"/>
    <property type="project" value="UniProtKB-UniRule"/>
</dbReference>
<dbReference type="InterPro" id="IPR022896">
    <property type="entry name" value="TrioseP_Isoase_bac/euk"/>
</dbReference>
<accession>A0A1I3CF76</accession>
<dbReference type="PANTHER" id="PTHR21139">
    <property type="entry name" value="TRIOSEPHOSPHATE ISOMERASE"/>
    <property type="match status" value="1"/>
</dbReference>
<dbReference type="FunFam" id="3.20.20.70:FF:000016">
    <property type="entry name" value="Triosephosphate isomerase"/>
    <property type="match status" value="1"/>
</dbReference>
<dbReference type="CDD" id="cd00311">
    <property type="entry name" value="TIM"/>
    <property type="match status" value="1"/>
</dbReference>
<dbReference type="InterPro" id="IPR020861">
    <property type="entry name" value="Triosephosphate_isomerase_AS"/>
</dbReference>
<dbReference type="SUPFAM" id="SSF51351">
    <property type="entry name" value="Triosephosphate isomerase (TIM)"/>
    <property type="match status" value="1"/>
</dbReference>
<dbReference type="RefSeq" id="WP_092047927.1">
    <property type="nucleotide sequence ID" value="NZ_FOQD01000002.1"/>
</dbReference>
<comment type="pathway">
    <text evidence="1 7 8">Carbohydrate degradation; glycolysis; D-glyceraldehyde 3-phosphate from glycerone phosphate: step 1/1.</text>
</comment>
<dbReference type="InterPro" id="IPR000652">
    <property type="entry name" value="Triosephosphate_isomerase"/>
</dbReference>
<dbReference type="InterPro" id="IPR013785">
    <property type="entry name" value="Aldolase_TIM"/>
</dbReference>
<organism evidence="9 10">
    <name type="scientific">Planctomicrobium piriforme</name>
    <dbReference type="NCBI Taxonomy" id="1576369"/>
    <lineage>
        <taxon>Bacteria</taxon>
        <taxon>Pseudomonadati</taxon>
        <taxon>Planctomycetota</taxon>
        <taxon>Planctomycetia</taxon>
        <taxon>Planctomycetales</taxon>
        <taxon>Planctomycetaceae</taxon>
        <taxon>Planctomicrobium</taxon>
    </lineage>
</organism>
<dbReference type="PROSITE" id="PS51440">
    <property type="entry name" value="TIM_2"/>
    <property type="match status" value="1"/>
</dbReference>
<gene>
    <name evidence="7" type="primary">tpiA</name>
    <name evidence="9" type="ORF">SAMN05421753_102240</name>
</gene>
<dbReference type="GO" id="GO:0006096">
    <property type="term" value="P:glycolytic process"/>
    <property type="evidence" value="ECO:0007669"/>
    <property type="project" value="UniProtKB-UniRule"/>
</dbReference>
<dbReference type="EMBL" id="FOQD01000002">
    <property type="protein sequence ID" value="SFH72731.1"/>
    <property type="molecule type" value="Genomic_DNA"/>
</dbReference>
<evidence type="ECO:0000256" key="5">
    <source>
        <dbReference type="ARBA" id="ARBA00023152"/>
    </source>
</evidence>
<evidence type="ECO:0000313" key="9">
    <source>
        <dbReference type="EMBL" id="SFH72731.1"/>
    </source>
</evidence>
<comment type="similarity">
    <text evidence="2 7 8">Belongs to the triosephosphate isomerase family.</text>
</comment>
<dbReference type="HAMAP" id="MF_00147_B">
    <property type="entry name" value="TIM_B"/>
    <property type="match status" value="1"/>
</dbReference>
<feature type="active site" description="Electrophile" evidence="7">
    <location>
        <position position="96"/>
    </location>
</feature>
<dbReference type="InterPro" id="IPR035990">
    <property type="entry name" value="TIM_sf"/>
</dbReference>
<feature type="binding site" evidence="7">
    <location>
        <begin position="235"/>
        <end position="236"/>
    </location>
    <ligand>
        <name>substrate</name>
    </ligand>
</feature>
<dbReference type="OrthoDB" id="9809429at2"/>
<dbReference type="Pfam" id="PF00121">
    <property type="entry name" value="TIM"/>
    <property type="match status" value="1"/>
</dbReference>
<comment type="subunit">
    <text evidence="7 8">Homodimer.</text>
</comment>
<keyword evidence="10" id="KW-1185">Reference proteome</keyword>